<keyword evidence="4" id="KW-1185">Reference proteome</keyword>
<evidence type="ECO:0000256" key="1">
    <source>
        <dbReference type="SAM" id="MobiDB-lite"/>
    </source>
</evidence>
<dbReference type="EMBL" id="KZ613803">
    <property type="protein sequence ID" value="PMD59950.1"/>
    <property type="molecule type" value="Genomic_DNA"/>
</dbReference>
<dbReference type="Proteomes" id="UP000235371">
    <property type="component" value="Unassembled WGS sequence"/>
</dbReference>
<accession>A0A2J6TAA4</accession>
<keyword evidence="2" id="KW-0812">Transmembrane</keyword>
<feature type="transmembrane region" description="Helical" evidence="2">
    <location>
        <begin position="152"/>
        <end position="172"/>
    </location>
</feature>
<keyword evidence="2" id="KW-1133">Transmembrane helix</keyword>
<dbReference type="AlphaFoldDB" id="A0A2J6TAA4"/>
<dbReference type="OrthoDB" id="10624150at2759"/>
<name>A0A2J6TAA4_9HELO</name>
<protein>
    <submittedName>
        <fullName evidence="3">Uncharacterized protein</fullName>
    </submittedName>
</protein>
<feature type="transmembrane region" description="Helical" evidence="2">
    <location>
        <begin position="92"/>
        <end position="115"/>
    </location>
</feature>
<feature type="region of interest" description="Disordered" evidence="1">
    <location>
        <begin position="1"/>
        <end position="21"/>
    </location>
</feature>
<gene>
    <name evidence="3" type="ORF">K444DRAFT_663530</name>
</gene>
<sequence>MDKGPPARGINSAQFDNEGDLSQTDSASIRCINYGINPIKSPAAGNFYSSFLVAGSFLWLNEILAFYKPSPIISSILSFLQTYISIHDTNSASAGLVFAIFMLSVLIFSLTLAAWGFATSLGRTPNIGMFCIIVCIGMGLGILVGVTLEEFFMVLTPVTVGFGLFASSVLALRKPVKILTSQKS</sequence>
<feature type="transmembrane region" description="Helical" evidence="2">
    <location>
        <begin position="43"/>
        <end position="60"/>
    </location>
</feature>
<organism evidence="3 4">
    <name type="scientific">Hyaloscypha bicolor E</name>
    <dbReference type="NCBI Taxonomy" id="1095630"/>
    <lineage>
        <taxon>Eukaryota</taxon>
        <taxon>Fungi</taxon>
        <taxon>Dikarya</taxon>
        <taxon>Ascomycota</taxon>
        <taxon>Pezizomycotina</taxon>
        <taxon>Leotiomycetes</taxon>
        <taxon>Helotiales</taxon>
        <taxon>Hyaloscyphaceae</taxon>
        <taxon>Hyaloscypha</taxon>
        <taxon>Hyaloscypha bicolor</taxon>
    </lineage>
</organism>
<evidence type="ECO:0000313" key="3">
    <source>
        <dbReference type="EMBL" id="PMD59950.1"/>
    </source>
</evidence>
<dbReference type="RefSeq" id="XP_024736854.1">
    <property type="nucleotide sequence ID" value="XM_024886842.1"/>
</dbReference>
<evidence type="ECO:0000313" key="4">
    <source>
        <dbReference type="Proteomes" id="UP000235371"/>
    </source>
</evidence>
<dbReference type="GeneID" id="36594919"/>
<keyword evidence="2" id="KW-0472">Membrane</keyword>
<dbReference type="InParanoid" id="A0A2J6TAA4"/>
<feature type="compositionally biased region" description="Polar residues" evidence="1">
    <location>
        <begin position="11"/>
        <end position="21"/>
    </location>
</feature>
<reference evidence="3 4" key="1">
    <citation type="submission" date="2016-04" db="EMBL/GenBank/DDBJ databases">
        <title>A degradative enzymes factory behind the ericoid mycorrhizal symbiosis.</title>
        <authorList>
            <consortium name="DOE Joint Genome Institute"/>
            <person name="Martino E."/>
            <person name="Morin E."/>
            <person name="Grelet G."/>
            <person name="Kuo A."/>
            <person name="Kohler A."/>
            <person name="Daghino S."/>
            <person name="Barry K."/>
            <person name="Choi C."/>
            <person name="Cichocki N."/>
            <person name="Clum A."/>
            <person name="Copeland A."/>
            <person name="Hainaut M."/>
            <person name="Haridas S."/>
            <person name="Labutti K."/>
            <person name="Lindquist E."/>
            <person name="Lipzen A."/>
            <person name="Khouja H.-R."/>
            <person name="Murat C."/>
            <person name="Ohm R."/>
            <person name="Olson A."/>
            <person name="Spatafora J."/>
            <person name="Veneault-Fourrey C."/>
            <person name="Henrissat B."/>
            <person name="Grigoriev I."/>
            <person name="Martin F."/>
            <person name="Perotto S."/>
        </authorList>
    </citation>
    <scope>NUCLEOTIDE SEQUENCE [LARGE SCALE GENOMIC DNA]</scope>
    <source>
        <strain evidence="3 4">E</strain>
    </source>
</reference>
<feature type="transmembrane region" description="Helical" evidence="2">
    <location>
        <begin position="127"/>
        <end position="146"/>
    </location>
</feature>
<evidence type="ECO:0000256" key="2">
    <source>
        <dbReference type="SAM" id="Phobius"/>
    </source>
</evidence>
<proteinExistence type="predicted"/>